<dbReference type="Gramene" id="KCW90425">
    <property type="protein sequence ID" value="KCW90425"/>
    <property type="gene ID" value="EUGRSUZ_A02559"/>
</dbReference>
<reference evidence="2" key="1">
    <citation type="submission" date="2013-07" db="EMBL/GenBank/DDBJ databases">
        <title>The genome of Eucalyptus grandis.</title>
        <authorList>
            <person name="Schmutz J."/>
            <person name="Hayes R."/>
            <person name="Myburg A."/>
            <person name="Tuskan G."/>
            <person name="Grattapaglia D."/>
            <person name="Rokhsar D.S."/>
        </authorList>
    </citation>
    <scope>NUCLEOTIDE SEQUENCE</scope>
    <source>
        <tissue evidence="2">Leaf extractions</tissue>
    </source>
</reference>
<name>A0A059DJ63_EUCGR</name>
<proteinExistence type="predicted"/>
<feature type="compositionally biased region" description="Basic and acidic residues" evidence="1">
    <location>
        <begin position="490"/>
        <end position="501"/>
    </location>
</feature>
<dbReference type="OMA" id="ANNVMPM"/>
<dbReference type="Gene3D" id="3.30.530.20">
    <property type="match status" value="1"/>
</dbReference>
<protein>
    <recommendedName>
        <fullName evidence="3">START domain-containing protein</fullName>
    </recommendedName>
</protein>
<dbReference type="InterPro" id="IPR023393">
    <property type="entry name" value="START-like_dom_sf"/>
</dbReference>
<dbReference type="STRING" id="71139.A0A059DJ63"/>
<dbReference type="KEGG" id="egr:104446777"/>
<feature type="region of interest" description="Disordered" evidence="1">
    <location>
        <begin position="480"/>
        <end position="536"/>
    </location>
</feature>
<organism evidence="2">
    <name type="scientific">Eucalyptus grandis</name>
    <name type="common">Flooded gum</name>
    <dbReference type="NCBI Taxonomy" id="71139"/>
    <lineage>
        <taxon>Eukaryota</taxon>
        <taxon>Viridiplantae</taxon>
        <taxon>Streptophyta</taxon>
        <taxon>Embryophyta</taxon>
        <taxon>Tracheophyta</taxon>
        <taxon>Spermatophyta</taxon>
        <taxon>Magnoliopsida</taxon>
        <taxon>eudicotyledons</taxon>
        <taxon>Gunneridae</taxon>
        <taxon>Pentapetalae</taxon>
        <taxon>rosids</taxon>
        <taxon>malvids</taxon>
        <taxon>Myrtales</taxon>
        <taxon>Myrtaceae</taxon>
        <taxon>Myrtoideae</taxon>
        <taxon>Eucalypteae</taxon>
        <taxon>Eucalyptus</taxon>
    </lineage>
</organism>
<feature type="region of interest" description="Disordered" evidence="1">
    <location>
        <begin position="558"/>
        <end position="591"/>
    </location>
</feature>
<dbReference type="SUPFAM" id="SSF55961">
    <property type="entry name" value="Bet v1-like"/>
    <property type="match status" value="1"/>
</dbReference>
<dbReference type="OrthoDB" id="17317at2759"/>
<dbReference type="PANTHER" id="PTHR34560:SF1">
    <property type="entry name" value="START DOMAIN-CONTAINING PROTEIN"/>
    <property type="match status" value="1"/>
</dbReference>
<accession>A0A059DJ63</accession>
<dbReference type="PANTHER" id="PTHR34560">
    <property type="entry name" value="POLYKETIDE CYCLASE/DEHYDRASE/LIPID TRANSPORT SUPERFAMILY PROTEIN"/>
    <property type="match status" value="1"/>
</dbReference>
<dbReference type="eggNOG" id="ENOG502QV1V">
    <property type="taxonomic scope" value="Eukaryota"/>
</dbReference>
<evidence type="ECO:0000313" key="2">
    <source>
        <dbReference type="EMBL" id="KCW90425.1"/>
    </source>
</evidence>
<dbReference type="EMBL" id="KK198753">
    <property type="protein sequence ID" value="KCW90425.1"/>
    <property type="molecule type" value="Genomic_DNA"/>
</dbReference>
<feature type="compositionally biased region" description="Polar residues" evidence="1">
    <location>
        <begin position="559"/>
        <end position="571"/>
    </location>
</feature>
<sequence>MATSERIAKYRDRLDQTLASPDLTNAETLKNLVKDHLERSSLDENEGSNSAAVCTEVLLERRTKEVSHFLDMLRSASVGGDGSKASQTSHAEWKLKQDNEEYRVMYREGPEGTPYHTLLVEGYVDGPMDTCLCLSWESALFKKWWPQYTMPTFKITSSKCLEKIRIGEQISSVRVKVTWPLSAREAIVHFFEFEYFQDDLIIVLLNSISETEKIDKSIHGYTGDMIPETKDVIRIGVVGGFALQKVTSERSYFRTIANVDLKLDFVPPSLINFIARQLIGSGFRLYQKAVASVFKSDEDFKQALNNPLYDRVRKAFYGMNQQNGGLEYNKLEDKAEVLIHKDIVDIAEDDINNVNQDIPINQNAVEIQPNDELPQYSSNCGEIEEVKSEVSIEVGNDLIINPSDGDVREMSCLDRKRKVHIRPEVEQALGTLEKAISIVRQHGLNAHDCSPSSFSEEEPQDLEMDAVGVLISENAGCISKNDIDAEESERETVKKSTEEPRLSSGTHSLRDRKSNSSATREVSHSKVVPASPEERLLAPQQIDQVVASYSLENAKTEVPFSNSTTNDSNEMTIGAEKAKKTGIDTENPPRRRRRRYGLCCFHPLRGH</sequence>
<dbReference type="AlphaFoldDB" id="A0A059DJ63"/>
<gene>
    <name evidence="2" type="ORF">EUGRSUZ_A02559</name>
</gene>
<dbReference type="FunCoup" id="A0A059DJ63">
    <property type="interactions" value="305"/>
</dbReference>
<feature type="compositionally biased region" description="Basic and acidic residues" evidence="1">
    <location>
        <begin position="576"/>
        <end position="589"/>
    </location>
</feature>
<evidence type="ECO:0000256" key="1">
    <source>
        <dbReference type="SAM" id="MobiDB-lite"/>
    </source>
</evidence>
<evidence type="ECO:0008006" key="3">
    <source>
        <dbReference type="Google" id="ProtNLM"/>
    </source>
</evidence>
<dbReference type="InParanoid" id="A0A059DJ63"/>